<dbReference type="SMART" id="SM00812">
    <property type="entry name" value="Alpha_L_fucos"/>
    <property type="match status" value="1"/>
</dbReference>
<dbReference type="InterPro" id="IPR016286">
    <property type="entry name" value="FUC_metazoa-typ"/>
</dbReference>
<name>A0A927H6Y8_9BACL</name>
<dbReference type="PIRSF" id="PIRSF001092">
    <property type="entry name" value="Alpha-L-fucosidase"/>
    <property type="match status" value="1"/>
</dbReference>
<dbReference type="InterPro" id="IPR057739">
    <property type="entry name" value="Glyco_hydro_29_N"/>
</dbReference>
<dbReference type="Pfam" id="PF01120">
    <property type="entry name" value="Alpha_L_fucos"/>
    <property type="match status" value="1"/>
</dbReference>
<dbReference type="InterPro" id="IPR000933">
    <property type="entry name" value="Glyco_hydro_29"/>
</dbReference>
<gene>
    <name evidence="9" type="ORF">IDH41_20920</name>
</gene>
<dbReference type="InterPro" id="IPR013780">
    <property type="entry name" value="Glyco_hydro_b"/>
</dbReference>
<dbReference type="PRINTS" id="PR00741">
    <property type="entry name" value="GLHYDRLASE29"/>
</dbReference>
<reference evidence="9" key="1">
    <citation type="submission" date="2020-09" db="EMBL/GenBank/DDBJ databases">
        <title>A novel bacterium of genus Paenibacillus, isolated from South China Sea.</title>
        <authorList>
            <person name="Huang H."/>
            <person name="Mo K."/>
            <person name="Hu Y."/>
        </authorList>
    </citation>
    <scope>NUCLEOTIDE SEQUENCE</scope>
    <source>
        <strain evidence="9">IB182493</strain>
    </source>
</reference>
<comment type="function">
    <text evidence="1">Alpha-L-fucosidase is responsible for hydrolyzing the alpha-1,6-linked fucose joined to the reducing-end N-acetylglucosamine of the carbohydrate moieties of glycoproteins.</text>
</comment>
<accession>A0A927H6Y8</accession>
<proteinExistence type="inferred from homology"/>
<dbReference type="GO" id="GO:0016139">
    <property type="term" value="P:glycoside catabolic process"/>
    <property type="evidence" value="ECO:0007669"/>
    <property type="project" value="TreeGrafter"/>
</dbReference>
<feature type="domain" description="Glycoside hydrolase family 29 N-terminal" evidence="8">
    <location>
        <begin position="23"/>
        <end position="337"/>
    </location>
</feature>
<evidence type="ECO:0000256" key="2">
    <source>
        <dbReference type="ARBA" id="ARBA00007951"/>
    </source>
</evidence>
<dbReference type="Proteomes" id="UP000632125">
    <property type="component" value="Unassembled WGS sequence"/>
</dbReference>
<sequence length="427" mass="48904">MSIKKLQDAELASMLKSSIVLKSKDGIEAPWLNLSDEDMQWWRDAKLGLFFHWGLYSILGRGEWAMFNEKIPVDEYAKLADDFNPHDWNPKQWASLAKEAGMQYSVMVTRHHDGFALWDSPGSYGQFDSMHSAAKRDFVKDYSDAFRDAGLRVGLYYSPMDWRFPGYFQPKELPENAALMKDQCYKQIQELTTRFGQIDIMWYDGGWLAHSGTDADAAWFWDPVKLNELVRSNQPKCVINPRSGWIGDFQCDEGSHEITGNIMPIDWEKCFTIAYHWSYEYEERVMPLESIIKLMIDCFVRGGNVLLNVAPNPNGQIPASQVNRLKEIGAFMKKNGEAIYATQAGPLEPVDNVYGMTCKDNRLYLHVQDMPAFETMVLPAIQQKIIQCQLLDGTSVPFEQNEHGISIKVPQNKWEPLDTVVKLVVES</sequence>
<dbReference type="SUPFAM" id="SSF51445">
    <property type="entry name" value="(Trans)glycosidases"/>
    <property type="match status" value="1"/>
</dbReference>
<evidence type="ECO:0000259" key="8">
    <source>
        <dbReference type="Pfam" id="PF01120"/>
    </source>
</evidence>
<organism evidence="9 10">
    <name type="scientific">Paenibacillus arenilitoris</name>
    <dbReference type="NCBI Taxonomy" id="2772299"/>
    <lineage>
        <taxon>Bacteria</taxon>
        <taxon>Bacillati</taxon>
        <taxon>Bacillota</taxon>
        <taxon>Bacilli</taxon>
        <taxon>Bacillales</taxon>
        <taxon>Paenibacillaceae</taxon>
        <taxon>Paenibacillus</taxon>
    </lineage>
</organism>
<dbReference type="Gene3D" id="2.60.40.1180">
    <property type="entry name" value="Golgi alpha-mannosidase II"/>
    <property type="match status" value="1"/>
</dbReference>
<keyword evidence="5" id="KW-0378">Hydrolase</keyword>
<dbReference type="InterPro" id="IPR017853">
    <property type="entry name" value="GH"/>
</dbReference>
<keyword evidence="6" id="KW-0326">Glycosidase</keyword>
<evidence type="ECO:0000313" key="10">
    <source>
        <dbReference type="Proteomes" id="UP000632125"/>
    </source>
</evidence>
<dbReference type="GO" id="GO:0005764">
    <property type="term" value="C:lysosome"/>
    <property type="evidence" value="ECO:0007669"/>
    <property type="project" value="TreeGrafter"/>
</dbReference>
<dbReference type="PANTHER" id="PTHR10030:SF37">
    <property type="entry name" value="ALPHA-L-FUCOSIDASE-RELATED"/>
    <property type="match status" value="1"/>
</dbReference>
<evidence type="ECO:0000256" key="6">
    <source>
        <dbReference type="ARBA" id="ARBA00023295"/>
    </source>
</evidence>
<keyword evidence="10" id="KW-1185">Reference proteome</keyword>
<feature type="site" description="May be important for catalysis" evidence="7">
    <location>
        <position position="270"/>
    </location>
</feature>
<evidence type="ECO:0000256" key="4">
    <source>
        <dbReference type="ARBA" id="ARBA00022729"/>
    </source>
</evidence>
<dbReference type="EC" id="3.2.1.51" evidence="3"/>
<keyword evidence="4" id="KW-0732">Signal</keyword>
<comment type="caution">
    <text evidence="9">The sequence shown here is derived from an EMBL/GenBank/DDBJ whole genome shotgun (WGS) entry which is preliminary data.</text>
</comment>
<evidence type="ECO:0000256" key="5">
    <source>
        <dbReference type="ARBA" id="ARBA00022801"/>
    </source>
</evidence>
<dbReference type="GO" id="GO:0004560">
    <property type="term" value="F:alpha-L-fucosidase activity"/>
    <property type="evidence" value="ECO:0007669"/>
    <property type="project" value="InterPro"/>
</dbReference>
<dbReference type="EMBL" id="JACXIY010000026">
    <property type="protein sequence ID" value="MBD2871051.1"/>
    <property type="molecule type" value="Genomic_DNA"/>
</dbReference>
<evidence type="ECO:0000256" key="7">
    <source>
        <dbReference type="PIRSR" id="PIRSR001092-1"/>
    </source>
</evidence>
<evidence type="ECO:0000256" key="3">
    <source>
        <dbReference type="ARBA" id="ARBA00012662"/>
    </source>
</evidence>
<dbReference type="AlphaFoldDB" id="A0A927H6Y8"/>
<comment type="similarity">
    <text evidence="2">Belongs to the glycosyl hydrolase 29 family.</text>
</comment>
<evidence type="ECO:0000313" key="9">
    <source>
        <dbReference type="EMBL" id="MBD2871051.1"/>
    </source>
</evidence>
<protein>
    <recommendedName>
        <fullName evidence="3">alpha-L-fucosidase</fullName>
        <ecNumber evidence="3">3.2.1.51</ecNumber>
    </recommendedName>
</protein>
<dbReference type="GO" id="GO:0006004">
    <property type="term" value="P:fucose metabolic process"/>
    <property type="evidence" value="ECO:0007669"/>
    <property type="project" value="InterPro"/>
</dbReference>
<dbReference type="RefSeq" id="WP_190864491.1">
    <property type="nucleotide sequence ID" value="NZ_JACXIY010000026.1"/>
</dbReference>
<dbReference type="Gene3D" id="3.20.20.80">
    <property type="entry name" value="Glycosidases"/>
    <property type="match status" value="1"/>
</dbReference>
<evidence type="ECO:0000256" key="1">
    <source>
        <dbReference type="ARBA" id="ARBA00004071"/>
    </source>
</evidence>
<dbReference type="PANTHER" id="PTHR10030">
    <property type="entry name" value="ALPHA-L-FUCOSIDASE"/>
    <property type="match status" value="1"/>
</dbReference>